<dbReference type="AlphaFoldDB" id="X1FAE2"/>
<dbReference type="EMBL" id="BARU01007199">
    <property type="protein sequence ID" value="GAH42611.1"/>
    <property type="molecule type" value="Genomic_DNA"/>
</dbReference>
<keyword evidence="1" id="KW-0472">Membrane</keyword>
<gene>
    <name evidence="2" type="ORF">S03H2_14199</name>
</gene>
<proteinExistence type="predicted"/>
<reference evidence="2" key="1">
    <citation type="journal article" date="2014" name="Front. Microbiol.">
        <title>High frequency of phylogenetically diverse reductive dehalogenase-homologous genes in deep subseafloor sedimentary metagenomes.</title>
        <authorList>
            <person name="Kawai M."/>
            <person name="Futagami T."/>
            <person name="Toyoda A."/>
            <person name="Takaki Y."/>
            <person name="Nishi S."/>
            <person name="Hori S."/>
            <person name="Arai W."/>
            <person name="Tsubouchi T."/>
            <person name="Morono Y."/>
            <person name="Uchiyama I."/>
            <person name="Ito T."/>
            <person name="Fujiyama A."/>
            <person name="Inagaki F."/>
            <person name="Takami H."/>
        </authorList>
    </citation>
    <scope>NUCLEOTIDE SEQUENCE</scope>
    <source>
        <strain evidence="2">Expedition CK06-06</strain>
    </source>
</reference>
<evidence type="ECO:0000313" key="2">
    <source>
        <dbReference type="EMBL" id="GAH42611.1"/>
    </source>
</evidence>
<accession>X1FAE2</accession>
<feature type="transmembrane region" description="Helical" evidence="1">
    <location>
        <begin position="6"/>
        <end position="26"/>
    </location>
</feature>
<sequence length="61" mass="7255">MNRDSKWIIVIFLVVFGVCWIGGNWPEKKAPVKKVKPKSEWSYIAYPEEKTYMDMFSVRVK</sequence>
<organism evidence="2">
    <name type="scientific">marine sediment metagenome</name>
    <dbReference type="NCBI Taxonomy" id="412755"/>
    <lineage>
        <taxon>unclassified sequences</taxon>
        <taxon>metagenomes</taxon>
        <taxon>ecological metagenomes</taxon>
    </lineage>
</organism>
<comment type="caution">
    <text evidence="2">The sequence shown here is derived from an EMBL/GenBank/DDBJ whole genome shotgun (WGS) entry which is preliminary data.</text>
</comment>
<evidence type="ECO:0000256" key="1">
    <source>
        <dbReference type="SAM" id="Phobius"/>
    </source>
</evidence>
<keyword evidence="1" id="KW-1133">Transmembrane helix</keyword>
<keyword evidence="1" id="KW-0812">Transmembrane</keyword>
<protein>
    <submittedName>
        <fullName evidence="2">Uncharacterized protein</fullName>
    </submittedName>
</protein>
<name>X1FAE2_9ZZZZ</name>